<keyword evidence="4 9" id="KW-1133">Transmembrane helix</keyword>
<dbReference type="STRING" id="364199.SAMN04489858_106222"/>
<evidence type="ECO:0000313" key="12">
    <source>
        <dbReference type="Proteomes" id="UP000199180"/>
    </source>
</evidence>
<evidence type="ECO:0000256" key="8">
    <source>
        <dbReference type="SAM" id="MobiDB-lite"/>
    </source>
</evidence>
<keyword evidence="2" id="KW-1003">Cell membrane</keyword>
<dbReference type="InterPro" id="IPR052029">
    <property type="entry name" value="PpiD_chaperone"/>
</dbReference>
<dbReference type="Pfam" id="PF13624">
    <property type="entry name" value="SurA_N_3"/>
    <property type="match status" value="1"/>
</dbReference>
<dbReference type="Pfam" id="PF13145">
    <property type="entry name" value="Rotamase_2"/>
    <property type="match status" value="1"/>
</dbReference>
<evidence type="ECO:0000256" key="7">
    <source>
        <dbReference type="ARBA" id="ARBA00038408"/>
    </source>
</evidence>
<evidence type="ECO:0000256" key="1">
    <source>
        <dbReference type="ARBA" id="ARBA00004401"/>
    </source>
</evidence>
<dbReference type="InterPro" id="IPR027304">
    <property type="entry name" value="Trigger_fact/SurA_dom_sf"/>
</dbReference>
<evidence type="ECO:0000256" key="5">
    <source>
        <dbReference type="ARBA" id="ARBA00023136"/>
    </source>
</evidence>
<evidence type="ECO:0000313" key="11">
    <source>
        <dbReference type="EMBL" id="SET57397.1"/>
    </source>
</evidence>
<dbReference type="PANTHER" id="PTHR47529">
    <property type="entry name" value="PEPTIDYL-PROLYL CIS-TRANS ISOMERASE D"/>
    <property type="match status" value="1"/>
</dbReference>
<keyword evidence="6" id="KW-0143">Chaperone</keyword>
<dbReference type="GO" id="GO:0005886">
    <property type="term" value="C:plasma membrane"/>
    <property type="evidence" value="ECO:0007669"/>
    <property type="project" value="UniProtKB-SubCell"/>
</dbReference>
<comment type="subcellular location">
    <subcellularLocation>
        <location evidence="1">Cell membrane</location>
        <topology evidence="1">Single-pass type II membrane protein</topology>
    </subcellularLocation>
</comment>
<reference evidence="11 12" key="1">
    <citation type="submission" date="2016-10" db="EMBL/GenBank/DDBJ databases">
        <authorList>
            <person name="de Groot N.N."/>
        </authorList>
    </citation>
    <scope>NUCLEOTIDE SEQUENCE [LARGE SCALE GENOMIC DNA]</scope>
    <source>
        <strain evidence="11 12">DSM 17862</strain>
    </source>
</reference>
<feature type="domain" description="PpiC" evidence="10">
    <location>
        <begin position="246"/>
        <end position="363"/>
    </location>
</feature>
<evidence type="ECO:0000259" key="10">
    <source>
        <dbReference type="Pfam" id="PF13145"/>
    </source>
</evidence>
<evidence type="ECO:0000256" key="3">
    <source>
        <dbReference type="ARBA" id="ARBA00022692"/>
    </source>
</evidence>
<dbReference type="SUPFAM" id="SSF109998">
    <property type="entry name" value="Triger factor/SurA peptide-binding domain-like"/>
    <property type="match status" value="1"/>
</dbReference>
<dbReference type="EMBL" id="FOHO01000006">
    <property type="protein sequence ID" value="SET57397.1"/>
    <property type="molecule type" value="Genomic_DNA"/>
</dbReference>
<proteinExistence type="inferred from homology"/>
<protein>
    <submittedName>
        <fullName evidence="11">Peptidyl-prolyl cis-trans isomerase D</fullName>
    </submittedName>
</protein>
<accession>A0A1I0FH82</accession>
<evidence type="ECO:0000256" key="9">
    <source>
        <dbReference type="SAM" id="Phobius"/>
    </source>
</evidence>
<feature type="region of interest" description="Disordered" evidence="8">
    <location>
        <begin position="493"/>
        <end position="523"/>
    </location>
</feature>
<evidence type="ECO:0000256" key="4">
    <source>
        <dbReference type="ARBA" id="ARBA00022989"/>
    </source>
</evidence>
<dbReference type="GO" id="GO:0003755">
    <property type="term" value="F:peptidyl-prolyl cis-trans isomerase activity"/>
    <property type="evidence" value="ECO:0007669"/>
    <property type="project" value="InterPro"/>
</dbReference>
<feature type="transmembrane region" description="Helical" evidence="9">
    <location>
        <begin position="12"/>
        <end position="32"/>
    </location>
</feature>
<evidence type="ECO:0000256" key="6">
    <source>
        <dbReference type="ARBA" id="ARBA00023186"/>
    </source>
</evidence>
<dbReference type="Proteomes" id="UP000199180">
    <property type="component" value="Unassembled WGS sequence"/>
</dbReference>
<name>A0A1I0FH82_9RHOB</name>
<keyword evidence="11" id="KW-0413">Isomerase</keyword>
<dbReference type="SUPFAM" id="SSF54534">
    <property type="entry name" value="FKBP-like"/>
    <property type="match status" value="1"/>
</dbReference>
<dbReference type="Gene3D" id="1.10.4030.10">
    <property type="entry name" value="Porin chaperone SurA, peptide-binding domain"/>
    <property type="match status" value="1"/>
</dbReference>
<gene>
    <name evidence="11" type="ORF">SAMN04489858_106222</name>
</gene>
<sequence length="636" mass="69204">MKNLRTHGKSTIVWLLMGMLVLGLGGFGVTSFSGGSSEIGSVGGTKVTANDYARALTNQIQAYSQQAGQQVTMAQAQAIGLPQSIQAQLFTAAALGEQARRIGVSVGDQRVVRSISQADGFKGPNGSFDRAAYGAVLRNQGLSEGEFEEQVRQDEARLLLQRAVIGGVTAPQPLVEQTAGWLLERRDISWHELTEEELAAPVEDPDEATLKSWHEANAARFTAPETRKITYVWLTPEMLQDEVDLDEAALRDSYEQRIDEFQQPERRITGRLIFPSLEEAEAAKARLDSGEVPFETIIAERGLSVDEIDLGEMTQDDLGAAGESVFALDGPGVVGPIQTDLGPALFSMNAILDPIDISFEQAQADLRGEAALDRAARMIDDRLDEYEDLLAGGATLEDVAAETPMELAQIDWSDDMNPDHGSIAAYPAFREQAVEVTENDFPTLERLNDGGIFAMRLDEVVAPTLIAFDEIRDEVAEDWRAEEQHRQLLARAEERRVEAAADPVPETDQPEDGDTAAADDNSAPVALTWTQDTDLTRDGWIDGLPMDVLTQAFAIDEPGSVEVVDAGNRVFLVRLDAVHAADLGTEDGVRVSSAVQQRLGQSLQTDIFDYYARAAQRQAGIEVNQSAINAINAQIQ</sequence>
<evidence type="ECO:0000256" key="2">
    <source>
        <dbReference type="ARBA" id="ARBA00022475"/>
    </source>
</evidence>
<comment type="similarity">
    <text evidence="7">Belongs to the PpiD chaperone family.</text>
</comment>
<keyword evidence="12" id="KW-1185">Reference proteome</keyword>
<dbReference type="RefSeq" id="WP_245739416.1">
    <property type="nucleotide sequence ID" value="NZ_FOHO01000006.1"/>
</dbReference>
<organism evidence="11 12">
    <name type="scientific">Paracoccus homiensis</name>
    <dbReference type="NCBI Taxonomy" id="364199"/>
    <lineage>
        <taxon>Bacteria</taxon>
        <taxon>Pseudomonadati</taxon>
        <taxon>Pseudomonadota</taxon>
        <taxon>Alphaproteobacteria</taxon>
        <taxon>Rhodobacterales</taxon>
        <taxon>Paracoccaceae</taxon>
        <taxon>Paracoccus</taxon>
    </lineage>
</organism>
<dbReference type="InterPro" id="IPR000297">
    <property type="entry name" value="PPIase_PpiC"/>
</dbReference>
<dbReference type="AlphaFoldDB" id="A0A1I0FH82"/>
<dbReference type="PANTHER" id="PTHR47529:SF1">
    <property type="entry name" value="PERIPLASMIC CHAPERONE PPID"/>
    <property type="match status" value="1"/>
</dbReference>
<keyword evidence="3 9" id="KW-0812">Transmembrane</keyword>
<keyword evidence="5 9" id="KW-0472">Membrane</keyword>